<reference evidence="2 3" key="1">
    <citation type="submission" date="2015-10" db="EMBL/GenBank/DDBJ databases">
        <title>Full genome of DAOMC 229536 Phialocephala scopiformis, a fungal endophyte of spruce producing the potent anti-insectan compound rugulosin.</title>
        <authorList>
            <consortium name="DOE Joint Genome Institute"/>
            <person name="Walker A.K."/>
            <person name="Frasz S.L."/>
            <person name="Seifert K.A."/>
            <person name="Miller J.D."/>
            <person name="Mondo S.J."/>
            <person name="Labutti K."/>
            <person name="Lipzen A."/>
            <person name="Dockter R."/>
            <person name="Kennedy M."/>
            <person name="Grigoriev I.V."/>
            <person name="Spatafora J.W."/>
        </authorList>
    </citation>
    <scope>NUCLEOTIDE SEQUENCE [LARGE SCALE GENOMIC DNA]</scope>
    <source>
        <strain evidence="2 3">CBS 120377</strain>
    </source>
</reference>
<sequence length="160" mass="18477">MSLLPNISQRYFDAFYRSYAPWESKAANTKPSTSSRPFFRDNDDEWVRWSDIKPLIQKPATPDPDREVMKNLMDVVDEDDWVIVAKKDTELSMSISDYILVSKQVLSKLPELVVGGGKSGQKDRDEWIELLKRQAQNEIEARKPMPEKKGDLESRIGCRV</sequence>
<dbReference type="EMBL" id="KQ947435">
    <property type="protein sequence ID" value="KUJ08515.1"/>
    <property type="molecule type" value="Genomic_DNA"/>
</dbReference>
<dbReference type="KEGG" id="psco:LY89DRAFT_741875"/>
<feature type="compositionally biased region" description="Basic and acidic residues" evidence="1">
    <location>
        <begin position="139"/>
        <end position="160"/>
    </location>
</feature>
<feature type="region of interest" description="Disordered" evidence="1">
    <location>
        <begin position="138"/>
        <end position="160"/>
    </location>
</feature>
<protein>
    <submittedName>
        <fullName evidence="2">Uncharacterized protein</fullName>
    </submittedName>
</protein>
<organism evidence="2 3">
    <name type="scientific">Mollisia scopiformis</name>
    <name type="common">Conifer needle endophyte fungus</name>
    <name type="synonym">Phialocephala scopiformis</name>
    <dbReference type="NCBI Taxonomy" id="149040"/>
    <lineage>
        <taxon>Eukaryota</taxon>
        <taxon>Fungi</taxon>
        <taxon>Dikarya</taxon>
        <taxon>Ascomycota</taxon>
        <taxon>Pezizomycotina</taxon>
        <taxon>Leotiomycetes</taxon>
        <taxon>Helotiales</taxon>
        <taxon>Mollisiaceae</taxon>
        <taxon>Mollisia</taxon>
    </lineage>
</organism>
<proteinExistence type="predicted"/>
<dbReference type="RefSeq" id="XP_018062870.1">
    <property type="nucleotide sequence ID" value="XM_018220769.1"/>
</dbReference>
<gene>
    <name evidence="2" type="ORF">LY89DRAFT_741875</name>
</gene>
<evidence type="ECO:0000256" key="1">
    <source>
        <dbReference type="SAM" id="MobiDB-lite"/>
    </source>
</evidence>
<keyword evidence="3" id="KW-1185">Reference proteome</keyword>
<dbReference type="InParanoid" id="A0A132B7Z5"/>
<dbReference type="GeneID" id="28830495"/>
<evidence type="ECO:0000313" key="2">
    <source>
        <dbReference type="EMBL" id="KUJ08515.1"/>
    </source>
</evidence>
<name>A0A132B7Z5_MOLSC</name>
<accession>A0A132B7Z5</accession>
<evidence type="ECO:0000313" key="3">
    <source>
        <dbReference type="Proteomes" id="UP000070700"/>
    </source>
</evidence>
<dbReference type="Proteomes" id="UP000070700">
    <property type="component" value="Unassembled WGS sequence"/>
</dbReference>
<dbReference type="AlphaFoldDB" id="A0A132B7Z5"/>